<dbReference type="Pfam" id="PF06508">
    <property type="entry name" value="QueC"/>
    <property type="match status" value="1"/>
</dbReference>
<dbReference type="InterPro" id="IPR018317">
    <property type="entry name" value="QueC"/>
</dbReference>
<dbReference type="EC" id="6.3.4.20" evidence="8 10"/>
<protein>
    <recommendedName>
        <fullName evidence="8 10">7-cyano-7-deazaguanine synthase</fullName>
        <ecNumber evidence="8 10">6.3.4.20</ecNumber>
    </recommendedName>
    <alternativeName>
        <fullName evidence="10">7-cyano-7-carbaguanine synthase</fullName>
    </alternativeName>
    <alternativeName>
        <fullName evidence="10">PreQ(0) synthase</fullName>
    </alternativeName>
    <alternativeName>
        <fullName evidence="10">Queuosine biosynthesis protein QueC</fullName>
    </alternativeName>
</protein>
<keyword evidence="3 10" id="KW-0479">Metal-binding</keyword>
<dbReference type="InterPro" id="IPR014729">
    <property type="entry name" value="Rossmann-like_a/b/a_fold"/>
</dbReference>
<dbReference type="CDD" id="cd01995">
    <property type="entry name" value="QueC-like"/>
    <property type="match status" value="1"/>
</dbReference>
<organism evidence="11 12">
    <name type="scientific">Sulfoacidibacillus ferrooxidans</name>
    <dbReference type="NCBI Taxonomy" id="2005001"/>
    <lineage>
        <taxon>Bacteria</taxon>
        <taxon>Bacillati</taxon>
        <taxon>Bacillota</taxon>
        <taxon>Bacilli</taxon>
        <taxon>Bacillales</taxon>
        <taxon>Alicyclobacillaceae</taxon>
        <taxon>Sulfoacidibacillus</taxon>
    </lineage>
</organism>
<feature type="binding site" evidence="10">
    <location>
        <position position="200"/>
    </location>
    <ligand>
        <name>Zn(2+)</name>
        <dbReference type="ChEBI" id="CHEBI:29105"/>
    </ligand>
</feature>
<name>A0A9X2AC23_9BACL</name>
<evidence type="ECO:0000256" key="3">
    <source>
        <dbReference type="ARBA" id="ARBA00022723"/>
    </source>
</evidence>
<proteinExistence type="inferred from homology"/>
<dbReference type="GO" id="GO:0016879">
    <property type="term" value="F:ligase activity, forming carbon-nitrogen bonds"/>
    <property type="evidence" value="ECO:0007669"/>
    <property type="project" value="UniProtKB-UniRule"/>
</dbReference>
<comment type="subunit">
    <text evidence="10">Homodimer.</text>
</comment>
<evidence type="ECO:0000256" key="1">
    <source>
        <dbReference type="ARBA" id="ARBA00005061"/>
    </source>
</evidence>
<evidence type="ECO:0000256" key="10">
    <source>
        <dbReference type="HAMAP-Rule" id="MF_01633"/>
    </source>
</evidence>
<dbReference type="EMBL" id="JALBUF010000006">
    <property type="protein sequence ID" value="MCI0183728.1"/>
    <property type="molecule type" value="Genomic_DNA"/>
</dbReference>
<comment type="similarity">
    <text evidence="7 10">Belongs to the QueC family.</text>
</comment>
<dbReference type="RefSeq" id="WP_241714369.1">
    <property type="nucleotide sequence ID" value="NZ_JALBUF010000006.1"/>
</dbReference>
<evidence type="ECO:0000256" key="9">
    <source>
        <dbReference type="ARBA" id="ARBA00047890"/>
    </source>
</evidence>
<dbReference type="PANTHER" id="PTHR42914:SF1">
    <property type="entry name" value="7-CYANO-7-DEAZAGUANINE SYNTHASE"/>
    <property type="match status" value="1"/>
</dbReference>
<dbReference type="PIRSF" id="PIRSF006293">
    <property type="entry name" value="ExsB"/>
    <property type="match status" value="1"/>
</dbReference>
<keyword evidence="10" id="KW-0671">Queuosine biosynthesis</keyword>
<dbReference type="GO" id="GO:0008616">
    <property type="term" value="P:tRNA queuosine(34) biosynthetic process"/>
    <property type="evidence" value="ECO:0007669"/>
    <property type="project" value="UniProtKB-UniRule"/>
</dbReference>
<dbReference type="NCBIfam" id="TIGR00364">
    <property type="entry name" value="7-cyano-7-deazaguanine synthase QueC"/>
    <property type="match status" value="1"/>
</dbReference>
<sequence>MTKQKAVVILSGGLDSTTCLGIAMDAGYDVYALTFDYGQRHRVEIESAKKVAAFYDVKQHQIAQLPFLRTIGGSALTDDRIDVPHTGVVDHEIPVTYVPARNLIFLSIATAYAEVVGAEAIYLGVNALDYSGYPDCREEFIDSFAHAATLATKVGTMGGTLHVMTPLLHLTKAEIITLGTTLAVPYELTSSCYEGEAVACGVCDSCRLRLKGFAEAMLQDPITYAHAR</sequence>
<dbReference type="AlphaFoldDB" id="A0A9X2AC23"/>
<keyword evidence="4 10" id="KW-0547">Nucleotide-binding</keyword>
<feature type="binding site" evidence="10">
    <location>
        <begin position="10"/>
        <end position="20"/>
    </location>
    <ligand>
        <name>ATP</name>
        <dbReference type="ChEBI" id="CHEBI:30616"/>
    </ligand>
</feature>
<keyword evidence="12" id="KW-1185">Reference proteome</keyword>
<comment type="caution">
    <text evidence="11">The sequence shown here is derived from an EMBL/GenBank/DDBJ whole genome shotgun (WGS) entry which is preliminary data.</text>
</comment>
<evidence type="ECO:0000313" key="11">
    <source>
        <dbReference type="EMBL" id="MCI0183728.1"/>
    </source>
</evidence>
<dbReference type="Proteomes" id="UP001139263">
    <property type="component" value="Unassembled WGS sequence"/>
</dbReference>
<dbReference type="SUPFAM" id="SSF52402">
    <property type="entry name" value="Adenine nucleotide alpha hydrolases-like"/>
    <property type="match status" value="1"/>
</dbReference>
<evidence type="ECO:0000256" key="6">
    <source>
        <dbReference type="ARBA" id="ARBA00022840"/>
    </source>
</evidence>
<comment type="catalytic activity">
    <reaction evidence="9 10">
        <text>7-carboxy-7-carbaguanine + NH4(+) + 2 ATP = 7-cyano-7-carbaguanine + 2 AMP + 2 diphosphate + 2 H(+)</text>
        <dbReference type="Rhea" id="RHEA:27982"/>
        <dbReference type="ChEBI" id="CHEBI:15378"/>
        <dbReference type="ChEBI" id="CHEBI:28938"/>
        <dbReference type="ChEBI" id="CHEBI:30616"/>
        <dbReference type="ChEBI" id="CHEBI:33019"/>
        <dbReference type="ChEBI" id="CHEBI:45075"/>
        <dbReference type="ChEBI" id="CHEBI:61036"/>
        <dbReference type="ChEBI" id="CHEBI:456215"/>
        <dbReference type="EC" id="6.3.4.20"/>
    </reaction>
</comment>
<reference evidence="11" key="1">
    <citation type="submission" date="2022-03" db="EMBL/GenBank/DDBJ databases">
        <title>Draft Genome Sequence of Firmicute Strain S0AB, a Heterotrophic Iron/Sulfur-Oxidizing Extreme Acidophile.</title>
        <authorList>
            <person name="Vergara E."/>
            <person name="Pakostova E."/>
            <person name="Johnson D.B."/>
            <person name="Holmes D.S."/>
        </authorList>
    </citation>
    <scope>NUCLEOTIDE SEQUENCE</scope>
    <source>
        <strain evidence="11">S0AB</strain>
    </source>
</reference>
<evidence type="ECO:0000256" key="7">
    <source>
        <dbReference type="ARBA" id="ARBA00037993"/>
    </source>
</evidence>
<keyword evidence="2 10" id="KW-0436">Ligase</keyword>
<evidence type="ECO:0000256" key="2">
    <source>
        <dbReference type="ARBA" id="ARBA00022598"/>
    </source>
</evidence>
<keyword evidence="6 10" id="KW-0067">ATP-binding</keyword>
<feature type="binding site" evidence="10">
    <location>
        <position position="192"/>
    </location>
    <ligand>
        <name>Zn(2+)</name>
        <dbReference type="ChEBI" id="CHEBI:29105"/>
    </ligand>
</feature>
<accession>A0A9X2AC23</accession>
<comment type="pathway">
    <text evidence="1 10">Purine metabolism; 7-cyano-7-deazaguanine biosynthesis.</text>
</comment>
<gene>
    <name evidence="10 11" type="primary">queC</name>
    <name evidence="11" type="ORF">MM817_02019</name>
</gene>
<evidence type="ECO:0000256" key="4">
    <source>
        <dbReference type="ARBA" id="ARBA00022741"/>
    </source>
</evidence>
<feature type="binding site" evidence="10">
    <location>
        <position position="203"/>
    </location>
    <ligand>
        <name>Zn(2+)</name>
        <dbReference type="ChEBI" id="CHEBI:29105"/>
    </ligand>
</feature>
<feature type="binding site" evidence="10">
    <location>
        <position position="206"/>
    </location>
    <ligand>
        <name>Zn(2+)</name>
        <dbReference type="ChEBI" id="CHEBI:29105"/>
    </ligand>
</feature>
<dbReference type="HAMAP" id="MF_01633">
    <property type="entry name" value="QueC"/>
    <property type="match status" value="1"/>
</dbReference>
<dbReference type="Gene3D" id="3.40.50.620">
    <property type="entry name" value="HUPs"/>
    <property type="match status" value="1"/>
</dbReference>
<dbReference type="PANTHER" id="PTHR42914">
    <property type="entry name" value="7-CYANO-7-DEAZAGUANINE SYNTHASE"/>
    <property type="match status" value="1"/>
</dbReference>
<evidence type="ECO:0000256" key="8">
    <source>
        <dbReference type="ARBA" id="ARBA00039149"/>
    </source>
</evidence>
<comment type="cofactor">
    <cofactor evidence="10">
        <name>Zn(2+)</name>
        <dbReference type="ChEBI" id="CHEBI:29105"/>
    </cofactor>
    <text evidence="10">Binds 1 zinc ion per subunit.</text>
</comment>
<comment type="function">
    <text evidence="10">Catalyzes the ATP-dependent conversion of 7-carboxy-7-deazaguanine (CDG) to 7-cyano-7-deazaguanine (preQ(0)).</text>
</comment>
<evidence type="ECO:0000313" key="12">
    <source>
        <dbReference type="Proteomes" id="UP001139263"/>
    </source>
</evidence>
<dbReference type="GO" id="GO:0008270">
    <property type="term" value="F:zinc ion binding"/>
    <property type="evidence" value="ECO:0007669"/>
    <property type="project" value="UniProtKB-UniRule"/>
</dbReference>
<dbReference type="GO" id="GO:0005524">
    <property type="term" value="F:ATP binding"/>
    <property type="evidence" value="ECO:0007669"/>
    <property type="project" value="UniProtKB-UniRule"/>
</dbReference>
<evidence type="ECO:0000256" key="5">
    <source>
        <dbReference type="ARBA" id="ARBA00022833"/>
    </source>
</evidence>
<keyword evidence="5 10" id="KW-0862">Zinc</keyword>